<proteinExistence type="predicted"/>
<dbReference type="PANTHER" id="PTHR47129">
    <property type="entry name" value="QUINONE OXIDOREDUCTASE 2"/>
    <property type="match status" value="1"/>
</dbReference>
<comment type="caution">
    <text evidence="2">The sequence shown here is derived from an EMBL/GenBank/DDBJ whole genome shotgun (WGS) entry which is preliminary data.</text>
</comment>
<keyword evidence="2" id="KW-0560">Oxidoreductase</keyword>
<feature type="domain" description="NAD(P)-binding" evidence="1">
    <location>
        <begin position="7"/>
        <end position="182"/>
    </location>
</feature>
<accession>A0ABW4AN25</accession>
<reference evidence="3" key="1">
    <citation type="journal article" date="2019" name="Int. J. Syst. Evol. Microbiol.">
        <title>The Global Catalogue of Microorganisms (GCM) 10K type strain sequencing project: providing services to taxonomists for standard genome sequencing and annotation.</title>
        <authorList>
            <consortium name="The Broad Institute Genomics Platform"/>
            <consortium name="The Broad Institute Genome Sequencing Center for Infectious Disease"/>
            <person name="Wu L."/>
            <person name="Ma J."/>
        </authorList>
    </citation>
    <scope>NUCLEOTIDE SEQUENCE [LARGE SCALE GENOMIC DNA]</scope>
    <source>
        <strain evidence="3">CCM 7526</strain>
    </source>
</reference>
<dbReference type="PANTHER" id="PTHR47129:SF1">
    <property type="entry name" value="NMRA-LIKE DOMAIN-CONTAINING PROTEIN"/>
    <property type="match status" value="1"/>
</dbReference>
<dbReference type="RefSeq" id="WP_317795862.1">
    <property type="nucleotide sequence ID" value="NZ_AP028461.1"/>
</dbReference>
<evidence type="ECO:0000259" key="1">
    <source>
        <dbReference type="Pfam" id="PF13460"/>
    </source>
</evidence>
<dbReference type="Gene3D" id="3.90.25.10">
    <property type="entry name" value="UDP-galactose 4-epimerase, domain 1"/>
    <property type="match status" value="1"/>
</dbReference>
<dbReference type="Proteomes" id="UP001597183">
    <property type="component" value="Unassembled WGS sequence"/>
</dbReference>
<dbReference type="InterPro" id="IPR016040">
    <property type="entry name" value="NAD(P)-bd_dom"/>
</dbReference>
<keyword evidence="3" id="KW-1185">Reference proteome</keyword>
<organism evidence="2 3">
    <name type="scientific">Actinoplanes sichuanensis</name>
    <dbReference type="NCBI Taxonomy" id="512349"/>
    <lineage>
        <taxon>Bacteria</taxon>
        <taxon>Bacillati</taxon>
        <taxon>Actinomycetota</taxon>
        <taxon>Actinomycetes</taxon>
        <taxon>Micromonosporales</taxon>
        <taxon>Micromonosporaceae</taxon>
        <taxon>Actinoplanes</taxon>
    </lineage>
</organism>
<sequence>MSVLVLGATGALGRLVLTELRKRGLTATDITAAGRKKDVLDALAADGYRTAQVELGDAEQVRAAVTGHDQVVLISGIDPDRVQQHRHVIDAAKDAGVRHFYYTSGLRVDDPSYPLGADHIATEDAITASGLTYTIMRNAWYIENYIQAMHGAAQTGVFTAAVGDGRIAPASRQDLAEALAVTVTTDGHDDRTYHLSGDRDYTYHDIAAAMTEVLGTPVRYQPVTGEQYQAILTGAGVDEGTAAFLAVLDGNIGAGIQAHTGDQLTRLIGRRTTPLADGLRQNL</sequence>
<evidence type="ECO:0000313" key="3">
    <source>
        <dbReference type="Proteomes" id="UP001597183"/>
    </source>
</evidence>
<dbReference type="EC" id="1.6.5.2" evidence="2"/>
<dbReference type="GO" id="GO:0003955">
    <property type="term" value="F:NAD(P)H dehydrogenase (quinone) activity"/>
    <property type="evidence" value="ECO:0007669"/>
    <property type="project" value="UniProtKB-EC"/>
</dbReference>
<dbReference type="InterPro" id="IPR052718">
    <property type="entry name" value="NmrA-type_oxidoreductase"/>
</dbReference>
<dbReference type="EMBL" id="JBHTMK010000054">
    <property type="protein sequence ID" value="MFD1372031.1"/>
    <property type="molecule type" value="Genomic_DNA"/>
</dbReference>
<name>A0ABW4AN25_9ACTN</name>
<gene>
    <name evidence="2" type="ORF">ACFQ5G_42475</name>
</gene>
<dbReference type="Pfam" id="PF13460">
    <property type="entry name" value="NAD_binding_10"/>
    <property type="match status" value="1"/>
</dbReference>
<dbReference type="CDD" id="cd05269">
    <property type="entry name" value="TMR_SDR_a"/>
    <property type="match status" value="1"/>
</dbReference>
<dbReference type="InterPro" id="IPR036291">
    <property type="entry name" value="NAD(P)-bd_dom_sf"/>
</dbReference>
<protein>
    <submittedName>
        <fullName evidence="2">SDR family oxidoreductase</fullName>
        <ecNumber evidence="2">1.6.5.2</ecNumber>
    </submittedName>
</protein>
<dbReference type="Gene3D" id="3.40.50.720">
    <property type="entry name" value="NAD(P)-binding Rossmann-like Domain"/>
    <property type="match status" value="1"/>
</dbReference>
<dbReference type="SUPFAM" id="SSF51735">
    <property type="entry name" value="NAD(P)-binding Rossmann-fold domains"/>
    <property type="match status" value="1"/>
</dbReference>
<evidence type="ECO:0000313" key="2">
    <source>
        <dbReference type="EMBL" id="MFD1372031.1"/>
    </source>
</evidence>